<feature type="compositionally biased region" description="Low complexity" evidence="1">
    <location>
        <begin position="658"/>
        <end position="735"/>
    </location>
</feature>
<feature type="region of interest" description="Disordered" evidence="1">
    <location>
        <begin position="182"/>
        <end position="222"/>
    </location>
</feature>
<feature type="region of interest" description="Disordered" evidence="1">
    <location>
        <begin position="603"/>
        <end position="624"/>
    </location>
</feature>
<reference evidence="2" key="1">
    <citation type="submission" date="2023-10" db="EMBL/GenBank/DDBJ databases">
        <authorList>
            <person name="Chen Y."/>
            <person name="Shah S."/>
            <person name="Dougan E. K."/>
            <person name="Thang M."/>
            <person name="Chan C."/>
        </authorList>
    </citation>
    <scope>NUCLEOTIDE SEQUENCE [LARGE SCALE GENOMIC DNA]</scope>
</reference>
<evidence type="ECO:0000313" key="3">
    <source>
        <dbReference type="Proteomes" id="UP001189429"/>
    </source>
</evidence>
<dbReference type="EMBL" id="CAUYUJ010003978">
    <property type="protein sequence ID" value="CAK0807662.1"/>
    <property type="molecule type" value="Genomic_DNA"/>
</dbReference>
<proteinExistence type="predicted"/>
<protein>
    <submittedName>
        <fullName evidence="2">Uncharacterized protein</fullName>
    </submittedName>
</protein>
<keyword evidence="3" id="KW-1185">Reference proteome</keyword>
<name>A0ABN9QNE9_9DINO</name>
<gene>
    <name evidence="2" type="ORF">PCOR1329_LOCUS13465</name>
</gene>
<dbReference type="Proteomes" id="UP001189429">
    <property type="component" value="Unassembled WGS sequence"/>
</dbReference>
<organism evidence="2 3">
    <name type="scientific">Prorocentrum cordatum</name>
    <dbReference type="NCBI Taxonomy" id="2364126"/>
    <lineage>
        <taxon>Eukaryota</taxon>
        <taxon>Sar</taxon>
        <taxon>Alveolata</taxon>
        <taxon>Dinophyceae</taxon>
        <taxon>Prorocentrales</taxon>
        <taxon>Prorocentraceae</taxon>
        <taxon>Prorocentrum</taxon>
    </lineage>
</organism>
<accession>A0ABN9QNE9</accession>
<comment type="caution">
    <text evidence="2">The sequence shown here is derived from an EMBL/GenBank/DDBJ whole genome shotgun (WGS) entry which is preliminary data.</text>
</comment>
<evidence type="ECO:0000256" key="1">
    <source>
        <dbReference type="SAM" id="MobiDB-lite"/>
    </source>
</evidence>
<feature type="region of interest" description="Disordered" evidence="1">
    <location>
        <begin position="658"/>
        <end position="738"/>
    </location>
</feature>
<sequence>MPVATDILMTVYFQVWAKTCAWTTWALHCSRCRALLEQEDCVSSVDLDMAERGELREQDQDLICCAPGRQPEGAWCARVVPRGPPGVAWTELGAADDRPEDSVDFAALGDVNEHMAAPDGIGLLFEQLALLGPPPARRGLGAECLQDDIDLLFEQLAASGPPSTRRGPAAGLGAVRALALEKLHSDPPGRAGPPGGAGSARERDQGPPCAASCDLERGPGPASGGCGGAASLGVGAPGSAEAVRPRACPDWPRWTLQDVETASDSELSPLLEQEDSVSSVDLDMAERGRDVDTASDSELCPLLEQEDCVSSVDLDMAERGELREQDQDLICCAPGRQPESAWCARVAPRGPPRVAWTELGAADDRPEDSVDFAALGDVNEEGGDARSPLPLKATSTGWPIGTREHADIVGKQDDTWAQPCQGSIAPGGAADLDAAEQGRAFSRSGVATLQRVDVPVGIRPGATADREGVSAASELRCGMQAAAGDSQGGSPAEDTLEQPGPSLEHRLWIVEQKLDLLLAISGRRARQRRRVAEEREGSSAARARTARVRRSLHCPPERRDTASARLVQVARRVRGKHSAAGREAAAALADLAAALGTVAPGRGAARDAATSPDGPAEDDGACQPQACLGADAPVAPAAAPTTAAGRGGTALLAGAEPGPAAMAAPAPAAPDPAGLPAAPGAAAAGPEDTAPLAGAEPGPAAAAPAPAAPQPAALPAGASPGAGAARPPDAAAPRAAPRPEDVVLKVRWARETVRLRVPTLELPSVRSAVLGAAGVDGASHVLSAAGGDGEALPSEPEARAELTEASWSGLLRSAAASRPGASGAAARPPVVVRLELRRAAAAHATRSSHDFDVYIDAAPTAGASQQDR</sequence>
<feature type="region of interest" description="Disordered" evidence="1">
    <location>
        <begin position="525"/>
        <end position="549"/>
    </location>
</feature>
<evidence type="ECO:0000313" key="2">
    <source>
        <dbReference type="EMBL" id="CAK0807662.1"/>
    </source>
</evidence>